<dbReference type="InterPro" id="IPR011006">
    <property type="entry name" value="CheY-like_superfamily"/>
</dbReference>
<dbReference type="CDD" id="cd17569">
    <property type="entry name" value="REC_HupR-like"/>
    <property type="match status" value="1"/>
</dbReference>
<evidence type="ECO:0000313" key="5">
    <source>
        <dbReference type="Proteomes" id="UP000266389"/>
    </source>
</evidence>
<evidence type="ECO:0000259" key="3">
    <source>
        <dbReference type="PROSITE" id="PS50110"/>
    </source>
</evidence>
<comment type="caution">
    <text evidence="4">The sequence shown here is derived from an EMBL/GenBank/DDBJ whole genome shotgun (WGS) entry which is preliminary data.</text>
</comment>
<keyword evidence="1 2" id="KW-0597">Phosphoprotein</keyword>
<dbReference type="AlphaFoldDB" id="A0A395LVG5"/>
<dbReference type="SMART" id="SM00448">
    <property type="entry name" value="REC"/>
    <property type="match status" value="2"/>
</dbReference>
<dbReference type="InterPro" id="IPR050595">
    <property type="entry name" value="Bact_response_regulator"/>
</dbReference>
<evidence type="ECO:0000256" key="1">
    <source>
        <dbReference type="ARBA" id="ARBA00022553"/>
    </source>
</evidence>
<proteinExistence type="predicted"/>
<dbReference type="PROSITE" id="PS50110">
    <property type="entry name" value="RESPONSE_REGULATORY"/>
    <property type="match status" value="2"/>
</dbReference>
<dbReference type="GO" id="GO:0000160">
    <property type="term" value="P:phosphorelay signal transduction system"/>
    <property type="evidence" value="ECO:0007669"/>
    <property type="project" value="InterPro"/>
</dbReference>
<gene>
    <name evidence="4" type="ORF">D0433_14635</name>
</gene>
<dbReference type="SUPFAM" id="SSF52172">
    <property type="entry name" value="CheY-like"/>
    <property type="match status" value="2"/>
</dbReference>
<evidence type="ECO:0000256" key="2">
    <source>
        <dbReference type="PROSITE-ProRule" id="PRU00169"/>
    </source>
</evidence>
<dbReference type="Gene3D" id="3.40.50.2300">
    <property type="match status" value="2"/>
</dbReference>
<dbReference type="Pfam" id="PF00072">
    <property type="entry name" value="Response_reg"/>
    <property type="match status" value="2"/>
</dbReference>
<organism evidence="4 5">
    <name type="scientific">Candidatus Thermochlorobacter aerophilus</name>
    <dbReference type="NCBI Taxonomy" id="1868324"/>
    <lineage>
        <taxon>Bacteria</taxon>
        <taxon>Pseudomonadati</taxon>
        <taxon>Chlorobiota</taxon>
        <taxon>Chlorobiia</taxon>
        <taxon>Chlorobiales</taxon>
        <taxon>Candidatus Thermochlorobacteriaceae</taxon>
        <taxon>Candidatus Thermochlorobacter</taxon>
    </lineage>
</organism>
<feature type="domain" description="Response regulatory" evidence="3">
    <location>
        <begin position="6"/>
        <end position="120"/>
    </location>
</feature>
<reference evidence="4 5" key="1">
    <citation type="journal article" date="2011" name="ISME J.">
        <title>Community ecology of hot spring cyanobacterial mats: predominant populations and their functional potential.</title>
        <authorList>
            <person name="Klatt C.G."/>
            <person name="Wood J.M."/>
            <person name="Rusch D.B."/>
            <person name="Bateson M.M."/>
            <person name="Hamamura N."/>
            <person name="Heidelberg J.F."/>
            <person name="Grossman A.R."/>
            <person name="Bhaya D."/>
            <person name="Cohan F.M."/>
            <person name="Kuhl M."/>
            <person name="Bryant D.A."/>
            <person name="Ward D.M."/>
        </authorList>
    </citation>
    <scope>NUCLEOTIDE SEQUENCE [LARGE SCALE GENOMIC DNA]</scope>
    <source>
        <strain evidence="4">OS</strain>
    </source>
</reference>
<dbReference type="Proteomes" id="UP000266389">
    <property type="component" value="Unassembled WGS sequence"/>
</dbReference>
<feature type="domain" description="Response regulatory" evidence="3">
    <location>
        <begin position="156"/>
        <end position="270"/>
    </location>
</feature>
<comment type="caution">
    <text evidence="2">Lacks conserved residue(s) required for the propagation of feature annotation.</text>
</comment>
<protein>
    <submittedName>
        <fullName evidence="4">Response regulator</fullName>
    </submittedName>
</protein>
<sequence length="320" mass="36152">MKNLSHILLVDDEPLMLSSLKGLLEFDYHVHTAENGNDALEILHQHPIKVVISDERMPHMPGHELLRQVKIASPRTIRVLLTGYADLESVIKSVNAGEIFRYLNKPCRPEMLQSVVRLGVQIYDRMSMLNPSPIEVVRTVPAHAADMLKKVSAKPAVLFVGYAKEEIAQFVEKLSDLYEVITADTVESAFEIFSKRNISVIISELNLGEYDGVDFLQTLKQERPQTVIVVLTDIVDVKLIMRAVNEVNVFKYIPKPTTQEQIERTLREATAKNNEYLQYPEPLLQAVRPETSSPQIAQPKGTNEDLKSKLRAAQSLFKKG</sequence>
<name>A0A395LVG5_9BACT</name>
<accession>A0A395LVG5</accession>
<feature type="modified residue" description="4-aspartylphosphate" evidence="2">
    <location>
        <position position="54"/>
    </location>
</feature>
<dbReference type="InterPro" id="IPR001789">
    <property type="entry name" value="Sig_transdc_resp-reg_receiver"/>
</dbReference>
<evidence type="ECO:0000313" key="4">
    <source>
        <dbReference type="EMBL" id="RFM22739.1"/>
    </source>
</evidence>
<dbReference type="EMBL" id="PHFL01000078">
    <property type="protein sequence ID" value="RFM22739.1"/>
    <property type="molecule type" value="Genomic_DNA"/>
</dbReference>
<dbReference type="PANTHER" id="PTHR44591">
    <property type="entry name" value="STRESS RESPONSE REGULATOR PROTEIN 1"/>
    <property type="match status" value="1"/>
</dbReference>
<dbReference type="PANTHER" id="PTHR44591:SF19">
    <property type="entry name" value="TWO-COMPONENT RESPONSE REGULATOR-RELATED"/>
    <property type="match status" value="1"/>
</dbReference>